<protein>
    <recommendedName>
        <fullName evidence="13">L,D-TPase catalytic domain-containing protein</fullName>
    </recommendedName>
</protein>
<dbReference type="PRINTS" id="PR00725">
    <property type="entry name" value="DADACBPTASE1"/>
</dbReference>
<comment type="similarity">
    <text evidence="2 12">Belongs to the peptidase S11 family.</text>
</comment>
<feature type="active site" description="Proton donor/acceptor" evidence="11">
    <location>
        <position position="162"/>
    </location>
</feature>
<accession>A0A2H0UTN3</accession>
<evidence type="ECO:0000256" key="3">
    <source>
        <dbReference type="ARBA" id="ARBA00022679"/>
    </source>
</evidence>
<evidence type="ECO:0000256" key="12">
    <source>
        <dbReference type="RuleBase" id="RU004016"/>
    </source>
</evidence>
<keyword evidence="5" id="KW-0378">Hydrolase</keyword>
<dbReference type="Proteomes" id="UP000230132">
    <property type="component" value="Unassembled WGS sequence"/>
</dbReference>
<dbReference type="Pfam" id="PF03734">
    <property type="entry name" value="YkuD"/>
    <property type="match status" value="1"/>
</dbReference>
<keyword evidence="6 11" id="KW-0133">Cell shape</keyword>
<proteinExistence type="inferred from homology"/>
<evidence type="ECO:0000313" key="15">
    <source>
        <dbReference type="Proteomes" id="UP000230132"/>
    </source>
</evidence>
<feature type="active site" description="Nucleophile" evidence="11">
    <location>
        <position position="181"/>
    </location>
</feature>
<evidence type="ECO:0000256" key="2">
    <source>
        <dbReference type="ARBA" id="ARBA00007164"/>
    </source>
</evidence>
<evidence type="ECO:0000256" key="4">
    <source>
        <dbReference type="ARBA" id="ARBA00022729"/>
    </source>
</evidence>
<feature type="binding site" evidence="10">
    <location>
        <position position="413"/>
    </location>
    <ligand>
        <name>substrate</name>
    </ligand>
</feature>
<feature type="active site" evidence="9">
    <location>
        <position position="309"/>
    </location>
</feature>
<dbReference type="GO" id="GO:0071555">
    <property type="term" value="P:cell wall organization"/>
    <property type="evidence" value="ECO:0007669"/>
    <property type="project" value="UniProtKB-UniRule"/>
</dbReference>
<keyword evidence="8 11" id="KW-0961">Cell wall biogenesis/degradation</keyword>
<evidence type="ECO:0000256" key="9">
    <source>
        <dbReference type="PIRSR" id="PIRSR618044-1"/>
    </source>
</evidence>
<dbReference type="SUPFAM" id="SSF56601">
    <property type="entry name" value="beta-lactamase/transpeptidase-like"/>
    <property type="match status" value="1"/>
</dbReference>
<evidence type="ECO:0000313" key="14">
    <source>
        <dbReference type="EMBL" id="PIR89975.1"/>
    </source>
</evidence>
<feature type="domain" description="L,D-TPase catalytic" evidence="13">
    <location>
        <begin position="89"/>
        <end position="205"/>
    </location>
</feature>
<dbReference type="AlphaFoldDB" id="A0A2H0UTN3"/>
<dbReference type="PROSITE" id="PS52029">
    <property type="entry name" value="LD_TPASE"/>
    <property type="match status" value="1"/>
</dbReference>
<evidence type="ECO:0000256" key="7">
    <source>
        <dbReference type="ARBA" id="ARBA00022984"/>
    </source>
</evidence>
<evidence type="ECO:0000256" key="5">
    <source>
        <dbReference type="ARBA" id="ARBA00022801"/>
    </source>
</evidence>
<evidence type="ECO:0000256" key="10">
    <source>
        <dbReference type="PIRSR" id="PIRSR618044-2"/>
    </source>
</evidence>
<keyword evidence="7 11" id="KW-0573">Peptidoglycan synthesis</keyword>
<dbReference type="InterPro" id="IPR001967">
    <property type="entry name" value="Peptidase_S11_N"/>
</dbReference>
<dbReference type="SUPFAM" id="SSF141523">
    <property type="entry name" value="L,D-transpeptidase catalytic domain-like"/>
    <property type="match status" value="1"/>
</dbReference>
<comment type="pathway">
    <text evidence="1 11">Cell wall biogenesis; peptidoglycan biosynthesis.</text>
</comment>
<organism evidence="14 15">
    <name type="scientific">bacterium (Candidatus Gribaldobacteria) CG10_big_fil_rev_8_21_14_0_10_37_21</name>
    <dbReference type="NCBI Taxonomy" id="2014275"/>
    <lineage>
        <taxon>Bacteria</taxon>
        <taxon>Candidatus Gribaldobacteria</taxon>
    </lineage>
</organism>
<name>A0A2H0UTN3_9BACT</name>
<dbReference type="PANTHER" id="PTHR21581">
    <property type="entry name" value="D-ALANYL-D-ALANINE CARBOXYPEPTIDASE"/>
    <property type="match status" value="1"/>
</dbReference>
<dbReference type="GO" id="GO:0009252">
    <property type="term" value="P:peptidoglycan biosynthetic process"/>
    <property type="evidence" value="ECO:0007669"/>
    <property type="project" value="UniProtKB-UniPathway"/>
</dbReference>
<dbReference type="CDD" id="cd16913">
    <property type="entry name" value="YkuD_like"/>
    <property type="match status" value="1"/>
</dbReference>
<dbReference type="Pfam" id="PF00768">
    <property type="entry name" value="Peptidase_S11"/>
    <property type="match status" value="1"/>
</dbReference>
<dbReference type="UniPathway" id="UPA00219"/>
<sequence length="469" mass="53174">MLFFTKKKLILVFSFLVLLLAGLSFSYFLVKGQGNFLKKTTKNVLDLSFLADLALEHKAQEQKNDFSEKRTILPDFSSFRNVLQENKADFIEANLEEMKITLYQKGEKQQEANILKRGDEYAWGGTAAGIYQISSGYQTAFSAIAEVYMPYAMNFYGKYYLHGGPYYPSGAKMISEASGGCLQVKDDIAKEFFEKAELKMPFLVIDKKNDNFVYPKTEIVVPTITSGSFLVADLDSGEIFAEQSSQERKQIASITKLMTAIVVSENIDLRKEIVVQDYMLNQGFGETESIKVGDYLDVVDLFYPLLIESSNDSAEVLAGFLGRNRTINLMNEKTKAILMPNTIFACPSGYSEGNISTARDLFYLARYVLKNRPLLFDISKSKEVPGFGKMSFDTSMFWNKNVFSEDETFVGGKTGYIKTSGYNGLFVFRFTTKEGEERNIVFILLGTPHLDEVKFNTQKLYIWLQNNFF</sequence>
<feature type="active site" description="Proton acceptor" evidence="9">
    <location>
        <position position="256"/>
    </location>
</feature>
<evidence type="ECO:0000259" key="13">
    <source>
        <dbReference type="PROSITE" id="PS52029"/>
    </source>
</evidence>
<keyword evidence="3" id="KW-0808">Transferase</keyword>
<dbReference type="GO" id="GO:0016740">
    <property type="term" value="F:transferase activity"/>
    <property type="evidence" value="ECO:0007669"/>
    <property type="project" value="UniProtKB-KW"/>
</dbReference>
<keyword evidence="4" id="KW-0732">Signal</keyword>
<feature type="active site" description="Acyl-ester intermediate" evidence="9">
    <location>
        <position position="253"/>
    </location>
</feature>
<dbReference type="InterPro" id="IPR038063">
    <property type="entry name" value="Transpep_catalytic_dom"/>
</dbReference>
<dbReference type="Gene3D" id="3.40.710.10">
    <property type="entry name" value="DD-peptidase/beta-lactamase superfamily"/>
    <property type="match status" value="1"/>
</dbReference>
<dbReference type="GO" id="GO:0009002">
    <property type="term" value="F:serine-type D-Ala-D-Ala carboxypeptidase activity"/>
    <property type="evidence" value="ECO:0007669"/>
    <property type="project" value="InterPro"/>
</dbReference>
<dbReference type="EMBL" id="PFAX01000037">
    <property type="protein sequence ID" value="PIR89975.1"/>
    <property type="molecule type" value="Genomic_DNA"/>
</dbReference>
<evidence type="ECO:0000256" key="1">
    <source>
        <dbReference type="ARBA" id="ARBA00004752"/>
    </source>
</evidence>
<evidence type="ECO:0000256" key="6">
    <source>
        <dbReference type="ARBA" id="ARBA00022960"/>
    </source>
</evidence>
<dbReference type="GO" id="GO:0008360">
    <property type="term" value="P:regulation of cell shape"/>
    <property type="evidence" value="ECO:0007669"/>
    <property type="project" value="UniProtKB-UniRule"/>
</dbReference>
<dbReference type="GO" id="GO:0006508">
    <property type="term" value="P:proteolysis"/>
    <property type="evidence" value="ECO:0007669"/>
    <property type="project" value="InterPro"/>
</dbReference>
<evidence type="ECO:0000256" key="11">
    <source>
        <dbReference type="PROSITE-ProRule" id="PRU01373"/>
    </source>
</evidence>
<comment type="caution">
    <text evidence="14">The sequence shown here is derived from an EMBL/GenBank/DDBJ whole genome shotgun (WGS) entry which is preliminary data.</text>
</comment>
<dbReference type="InterPro" id="IPR018044">
    <property type="entry name" value="Peptidase_S11"/>
</dbReference>
<reference evidence="15" key="1">
    <citation type="submission" date="2017-09" db="EMBL/GenBank/DDBJ databases">
        <title>Depth-based differentiation of microbial function through sediment-hosted aquifers and enrichment of novel symbionts in the deep terrestrial subsurface.</title>
        <authorList>
            <person name="Probst A.J."/>
            <person name="Ladd B."/>
            <person name="Jarett J.K."/>
            <person name="Geller-Mcgrath D.E."/>
            <person name="Sieber C.M.K."/>
            <person name="Emerson J.B."/>
            <person name="Anantharaman K."/>
            <person name="Thomas B.C."/>
            <person name="Malmstrom R."/>
            <person name="Stieglmeier M."/>
            <person name="Klingl A."/>
            <person name="Woyke T."/>
            <person name="Ryan C.M."/>
            <person name="Banfield J.F."/>
        </authorList>
    </citation>
    <scope>NUCLEOTIDE SEQUENCE [LARGE SCALE GENOMIC DNA]</scope>
</reference>
<dbReference type="Gene3D" id="2.40.440.10">
    <property type="entry name" value="L,D-transpeptidase catalytic domain-like"/>
    <property type="match status" value="1"/>
</dbReference>
<dbReference type="PANTHER" id="PTHR21581:SF6">
    <property type="entry name" value="TRAFFICKING PROTEIN PARTICLE COMPLEX SUBUNIT 12"/>
    <property type="match status" value="1"/>
</dbReference>
<dbReference type="InterPro" id="IPR005490">
    <property type="entry name" value="LD_TPept_cat_dom"/>
</dbReference>
<dbReference type="InterPro" id="IPR012338">
    <property type="entry name" value="Beta-lactam/transpept-like"/>
</dbReference>
<evidence type="ECO:0000256" key="8">
    <source>
        <dbReference type="ARBA" id="ARBA00023316"/>
    </source>
</evidence>
<gene>
    <name evidence="14" type="ORF">COU05_03680</name>
</gene>